<feature type="domain" description="DUF1559" evidence="2">
    <location>
        <begin position="30"/>
        <end position="63"/>
    </location>
</feature>
<comment type="caution">
    <text evidence="3">The sequence shown here is derived from an EMBL/GenBank/DDBJ whole genome shotgun (WGS) entry which is preliminary data.</text>
</comment>
<accession>A0A5C6A8X5</accession>
<name>A0A5C6A8X5_9BACT</name>
<dbReference type="PANTHER" id="PTHR30093:SF2">
    <property type="entry name" value="TYPE II SECRETION SYSTEM PROTEIN H"/>
    <property type="match status" value="1"/>
</dbReference>
<feature type="region of interest" description="Disordered" evidence="1">
    <location>
        <begin position="144"/>
        <end position="163"/>
    </location>
</feature>
<dbReference type="SUPFAM" id="SSF54523">
    <property type="entry name" value="Pili subunits"/>
    <property type="match status" value="1"/>
</dbReference>
<dbReference type="Proteomes" id="UP000317421">
    <property type="component" value="Unassembled WGS sequence"/>
</dbReference>
<evidence type="ECO:0000256" key="1">
    <source>
        <dbReference type="SAM" id="MobiDB-lite"/>
    </source>
</evidence>
<dbReference type="PANTHER" id="PTHR30093">
    <property type="entry name" value="GENERAL SECRETION PATHWAY PROTEIN G"/>
    <property type="match status" value="1"/>
</dbReference>
<dbReference type="EMBL" id="SJPR01000006">
    <property type="protein sequence ID" value="TWT94773.1"/>
    <property type="molecule type" value="Genomic_DNA"/>
</dbReference>
<dbReference type="Pfam" id="PF07596">
    <property type="entry name" value="SBP_bac_10"/>
    <property type="match status" value="1"/>
</dbReference>
<evidence type="ECO:0000259" key="2">
    <source>
        <dbReference type="Pfam" id="PF07596"/>
    </source>
</evidence>
<evidence type="ECO:0000313" key="3">
    <source>
        <dbReference type="EMBL" id="TWT94773.1"/>
    </source>
</evidence>
<dbReference type="NCBIfam" id="TIGR02532">
    <property type="entry name" value="IV_pilin_GFxxxE"/>
    <property type="match status" value="1"/>
</dbReference>
<protein>
    <recommendedName>
        <fullName evidence="2">DUF1559 domain-containing protein</fullName>
    </recommendedName>
</protein>
<dbReference type="InterPro" id="IPR012902">
    <property type="entry name" value="N_methyl_site"/>
</dbReference>
<sequence>MRRHAFTLVELLVVIAIVGVLIALLLPAVQAARNAARRTECRNNLRQVGLAFENYLQTKGSNPKFPDAPRLPGTVNPMKRPGLPDVIGGYTENSAELWKCPNDLYREGALQTDADANDAGWSALFGQGDTIGYFETEGTSYEYPGDRLGDKTRPQVLADRRSGEQRSSTRVWIVYDYEPVHGPKGQDGSRNFLYLDGHVDAIILAED</sequence>
<reference evidence="3 4" key="1">
    <citation type="submission" date="2019-02" db="EMBL/GenBank/DDBJ databases">
        <title>Deep-cultivation of Planctomycetes and their phenomic and genomic characterization uncovers novel biology.</title>
        <authorList>
            <person name="Wiegand S."/>
            <person name="Jogler M."/>
            <person name="Boedeker C."/>
            <person name="Pinto D."/>
            <person name="Vollmers J."/>
            <person name="Rivas-Marin E."/>
            <person name="Kohn T."/>
            <person name="Peeters S.H."/>
            <person name="Heuer A."/>
            <person name="Rast P."/>
            <person name="Oberbeckmann S."/>
            <person name="Bunk B."/>
            <person name="Jeske O."/>
            <person name="Meyerdierks A."/>
            <person name="Storesund J.E."/>
            <person name="Kallscheuer N."/>
            <person name="Luecker S."/>
            <person name="Lage O.M."/>
            <person name="Pohl T."/>
            <person name="Merkel B.J."/>
            <person name="Hornburger P."/>
            <person name="Mueller R.-W."/>
            <person name="Bruemmer F."/>
            <person name="Labrenz M."/>
            <person name="Spormann A.M."/>
            <person name="Op Den Camp H."/>
            <person name="Overmann J."/>
            <person name="Amann R."/>
            <person name="Jetten M.S.M."/>
            <person name="Mascher T."/>
            <person name="Medema M.H."/>
            <person name="Devos D.P."/>
            <person name="Kaster A.-K."/>
            <person name="Ovreas L."/>
            <person name="Rohde M."/>
            <person name="Galperin M.Y."/>
            <person name="Jogler C."/>
        </authorList>
    </citation>
    <scope>NUCLEOTIDE SEQUENCE [LARGE SCALE GENOMIC DNA]</scope>
    <source>
        <strain evidence="3 4">Pla108</strain>
    </source>
</reference>
<feature type="region of interest" description="Disordered" evidence="1">
    <location>
        <begin position="60"/>
        <end position="79"/>
    </location>
</feature>
<keyword evidence="4" id="KW-1185">Reference proteome</keyword>
<dbReference type="InterPro" id="IPR011453">
    <property type="entry name" value="DUF1559"/>
</dbReference>
<dbReference type="Gene3D" id="3.30.700.10">
    <property type="entry name" value="Glycoprotein, Type 4 Pilin"/>
    <property type="match status" value="1"/>
</dbReference>
<dbReference type="Pfam" id="PF07963">
    <property type="entry name" value="N_methyl"/>
    <property type="match status" value="1"/>
</dbReference>
<dbReference type="InterPro" id="IPR045584">
    <property type="entry name" value="Pilin-like"/>
</dbReference>
<evidence type="ECO:0000313" key="4">
    <source>
        <dbReference type="Proteomes" id="UP000317421"/>
    </source>
</evidence>
<organism evidence="3 4">
    <name type="scientific">Botrimarina colliarenosi</name>
    <dbReference type="NCBI Taxonomy" id="2528001"/>
    <lineage>
        <taxon>Bacteria</taxon>
        <taxon>Pseudomonadati</taxon>
        <taxon>Planctomycetota</taxon>
        <taxon>Planctomycetia</taxon>
        <taxon>Pirellulales</taxon>
        <taxon>Lacipirellulaceae</taxon>
        <taxon>Botrimarina</taxon>
    </lineage>
</organism>
<proteinExistence type="predicted"/>
<dbReference type="AlphaFoldDB" id="A0A5C6A8X5"/>
<gene>
    <name evidence="3" type="ORF">Pla108_36220</name>
</gene>